<evidence type="ECO:0000313" key="2">
    <source>
        <dbReference type="EMBL" id="MBD8507464.1"/>
    </source>
</evidence>
<feature type="transmembrane region" description="Helical" evidence="1">
    <location>
        <begin position="109"/>
        <end position="133"/>
    </location>
</feature>
<reference evidence="2" key="1">
    <citation type="submission" date="2020-09" db="EMBL/GenBank/DDBJ databases">
        <title>Hoyosella lacisalsi sp. nov., a halotolerant actinobacterium isolated from soil of Lake Gudzhirganskoe.</title>
        <authorList>
            <person name="Yang Q."/>
            <person name="Guo P.Y."/>
            <person name="Liu S.W."/>
            <person name="Li F.N."/>
            <person name="Sun C.H."/>
        </authorList>
    </citation>
    <scope>NUCLEOTIDE SEQUENCE</scope>
    <source>
        <strain evidence="2">G463</strain>
    </source>
</reference>
<comment type="caution">
    <text evidence="2">The sequence shown here is derived from an EMBL/GenBank/DDBJ whole genome shotgun (WGS) entry which is preliminary data.</text>
</comment>
<proteinExistence type="predicted"/>
<feature type="transmembrane region" description="Helical" evidence="1">
    <location>
        <begin position="345"/>
        <end position="365"/>
    </location>
</feature>
<dbReference type="AlphaFoldDB" id="A0A927JDW8"/>
<organism evidence="2 3">
    <name type="scientific">Lolliginicoccus lacisalsi</name>
    <dbReference type="NCBI Taxonomy" id="2742202"/>
    <lineage>
        <taxon>Bacteria</taxon>
        <taxon>Bacillati</taxon>
        <taxon>Actinomycetota</taxon>
        <taxon>Actinomycetes</taxon>
        <taxon>Mycobacteriales</taxon>
        <taxon>Hoyosellaceae</taxon>
        <taxon>Lolliginicoccus</taxon>
    </lineage>
</organism>
<keyword evidence="1" id="KW-0472">Membrane</keyword>
<dbReference type="EMBL" id="JACYWE010000008">
    <property type="protein sequence ID" value="MBD8507464.1"/>
    <property type="molecule type" value="Genomic_DNA"/>
</dbReference>
<dbReference type="Proteomes" id="UP000642993">
    <property type="component" value="Unassembled WGS sequence"/>
</dbReference>
<evidence type="ECO:0008006" key="4">
    <source>
        <dbReference type="Google" id="ProtNLM"/>
    </source>
</evidence>
<keyword evidence="3" id="KW-1185">Reference proteome</keyword>
<keyword evidence="1" id="KW-0812">Transmembrane</keyword>
<feature type="transmembrane region" description="Helical" evidence="1">
    <location>
        <begin position="285"/>
        <end position="306"/>
    </location>
</feature>
<feature type="transmembrane region" description="Helical" evidence="1">
    <location>
        <begin position="251"/>
        <end position="273"/>
    </location>
</feature>
<protein>
    <recommendedName>
        <fullName evidence="4">Polysaccharide biosynthesis protein</fullName>
    </recommendedName>
</protein>
<name>A0A927JDW8_9ACTN</name>
<feature type="transmembrane region" description="Helical" evidence="1">
    <location>
        <begin position="318"/>
        <end position="339"/>
    </location>
</feature>
<gene>
    <name evidence="2" type="ORF">HT102_13325</name>
</gene>
<feature type="transmembrane region" description="Helical" evidence="1">
    <location>
        <begin position="6"/>
        <end position="32"/>
    </location>
</feature>
<feature type="transmembrane region" description="Helical" evidence="1">
    <location>
        <begin position="52"/>
        <end position="73"/>
    </location>
</feature>
<feature type="transmembrane region" description="Helical" evidence="1">
    <location>
        <begin position="79"/>
        <end position="97"/>
    </location>
</feature>
<feature type="transmembrane region" description="Helical" evidence="1">
    <location>
        <begin position="186"/>
        <end position="209"/>
    </location>
</feature>
<accession>A0A927JDW8</accession>
<evidence type="ECO:0000256" key="1">
    <source>
        <dbReference type="SAM" id="Phobius"/>
    </source>
</evidence>
<dbReference type="RefSeq" id="WP_192039924.1">
    <property type="nucleotide sequence ID" value="NZ_JACYWE010000008.1"/>
</dbReference>
<feature type="transmembrane region" description="Helical" evidence="1">
    <location>
        <begin position="139"/>
        <end position="158"/>
    </location>
</feature>
<feature type="transmembrane region" description="Helical" evidence="1">
    <location>
        <begin position="215"/>
        <end position="239"/>
    </location>
</feature>
<evidence type="ECO:0000313" key="3">
    <source>
        <dbReference type="Proteomes" id="UP000642993"/>
    </source>
</evidence>
<sequence>MFDVQALGFAGVLVAAATGVSTLANLGIGAVVSRVVPFSGVKAMGWFLRGNAAVFIVAMLAGTVVVLIVPRQVVFEHSWQAWAFPPLVAGLSVLASYDAMVSGLGRARWSAVAMVAQAGARLALLVVLGLFSLGSTGIAVAWFVPTMVLVPVLTAVIARKIGRSEFAALAPQQVDRGQMMRGVLRAYGPAALGAVMPTVLPLLVIVNLGPIAAGHFIPAFFLILMFATMLTAVMGPFVSAADRSAWDLPGLVYRFAFLLSLMALAGSMFLAILAPTAFGLIDASYGTHSAALLYAGAAAFPFVALQAMHGSLARINGLVGRLVAARSATTVVFLVGVALSINDHGLAAVGWWFFVSEALVAVLILPPTVREFGEAVREPGSSDALP</sequence>
<keyword evidence="1" id="KW-1133">Transmembrane helix</keyword>